<sequence>MAAAFAESLQREVDTAIREAASHRGGLRRRVAAACDRIRQQQAL</sequence>
<dbReference type="PaxDb" id="353153-Q4CRL1"/>
<evidence type="ECO:0000313" key="2">
    <source>
        <dbReference type="Proteomes" id="UP000002296"/>
    </source>
</evidence>
<keyword evidence="2" id="KW-1185">Reference proteome</keyword>
<dbReference type="AlphaFoldDB" id="Q4CRL1"/>
<name>Q4CRL1_TRYCC</name>
<evidence type="ECO:0000313" key="1">
    <source>
        <dbReference type="EMBL" id="EAN82913.1"/>
    </source>
</evidence>
<comment type="caution">
    <text evidence="1">The sequence shown here is derived from an EMBL/GenBank/DDBJ whole genome shotgun (WGS) entry which is preliminary data.</text>
</comment>
<dbReference type="EMBL" id="AAHK01002264">
    <property type="protein sequence ID" value="EAN82913.1"/>
    <property type="molecule type" value="Genomic_DNA"/>
</dbReference>
<feature type="non-terminal residue" evidence="1">
    <location>
        <position position="44"/>
    </location>
</feature>
<dbReference type="InParanoid" id="Q4CRL1"/>
<dbReference type="GeneID" id="3534303"/>
<gene>
    <name evidence="1" type="ORF">Tc00.1047053510063.5</name>
</gene>
<reference evidence="1 2" key="1">
    <citation type="journal article" date="2005" name="Science">
        <title>The genome sequence of Trypanosoma cruzi, etiologic agent of Chagas disease.</title>
        <authorList>
            <person name="El-Sayed N.M."/>
            <person name="Myler P.J."/>
            <person name="Bartholomeu D.C."/>
            <person name="Nilsson D."/>
            <person name="Aggarwal G."/>
            <person name="Tran A.N."/>
            <person name="Ghedin E."/>
            <person name="Worthey E.A."/>
            <person name="Delcher A.L."/>
            <person name="Blandin G."/>
            <person name="Westenberger S.J."/>
            <person name="Caler E."/>
            <person name="Cerqueira G.C."/>
            <person name="Branche C."/>
            <person name="Haas B."/>
            <person name="Anupama A."/>
            <person name="Arner E."/>
            <person name="Aslund L."/>
            <person name="Attipoe P."/>
            <person name="Bontempi E."/>
            <person name="Bringaud F."/>
            <person name="Burton P."/>
            <person name="Cadag E."/>
            <person name="Campbell D.A."/>
            <person name="Carrington M."/>
            <person name="Crabtree J."/>
            <person name="Darban H."/>
            <person name="da Silveira J.F."/>
            <person name="de Jong P."/>
            <person name="Edwards K."/>
            <person name="Englund P.T."/>
            <person name="Fazelina G."/>
            <person name="Feldblyum T."/>
            <person name="Ferella M."/>
            <person name="Frasch A.C."/>
            <person name="Gull K."/>
            <person name="Horn D."/>
            <person name="Hou L."/>
            <person name="Huang Y."/>
            <person name="Kindlund E."/>
            <person name="Klingbeil M."/>
            <person name="Kluge S."/>
            <person name="Koo H."/>
            <person name="Lacerda D."/>
            <person name="Levin M.J."/>
            <person name="Lorenzi H."/>
            <person name="Louie T."/>
            <person name="Machado C.R."/>
            <person name="McCulloch R."/>
            <person name="McKenna A."/>
            <person name="Mizuno Y."/>
            <person name="Mottram J.C."/>
            <person name="Nelson S."/>
            <person name="Ochaya S."/>
            <person name="Osoegawa K."/>
            <person name="Pai G."/>
            <person name="Parsons M."/>
            <person name="Pentony M."/>
            <person name="Pettersson U."/>
            <person name="Pop M."/>
            <person name="Ramirez J.L."/>
            <person name="Rinta J."/>
            <person name="Robertson L."/>
            <person name="Salzberg S.L."/>
            <person name="Sanchez D.O."/>
            <person name="Seyler A."/>
            <person name="Sharma R."/>
            <person name="Shetty J."/>
            <person name="Simpson A.J."/>
            <person name="Sisk E."/>
            <person name="Tammi M.T."/>
            <person name="Tarleton R."/>
            <person name="Teixeira S."/>
            <person name="Van Aken S."/>
            <person name="Vogt C."/>
            <person name="Ward P.N."/>
            <person name="Wickstead B."/>
            <person name="Wortman J."/>
            <person name="White O."/>
            <person name="Fraser C.M."/>
            <person name="Stuart K.D."/>
            <person name="Andersson B."/>
        </authorList>
    </citation>
    <scope>NUCLEOTIDE SEQUENCE [LARGE SCALE GENOMIC DNA]</scope>
    <source>
        <strain evidence="1 2">CL Brener</strain>
    </source>
</reference>
<accession>Q4CRL1</accession>
<dbReference type="Proteomes" id="UP000002296">
    <property type="component" value="Unassembled WGS sequence"/>
</dbReference>
<dbReference type="RefSeq" id="XP_804764.1">
    <property type="nucleotide sequence ID" value="XM_799671.1"/>
</dbReference>
<dbReference type="KEGG" id="tcr:510063.5"/>
<proteinExistence type="predicted"/>
<protein>
    <submittedName>
        <fullName evidence="1">Uncharacterized protein</fullName>
    </submittedName>
</protein>
<organism evidence="1 2">
    <name type="scientific">Trypanosoma cruzi (strain CL Brener)</name>
    <dbReference type="NCBI Taxonomy" id="353153"/>
    <lineage>
        <taxon>Eukaryota</taxon>
        <taxon>Discoba</taxon>
        <taxon>Euglenozoa</taxon>
        <taxon>Kinetoplastea</taxon>
        <taxon>Metakinetoplastina</taxon>
        <taxon>Trypanosomatida</taxon>
        <taxon>Trypanosomatidae</taxon>
        <taxon>Trypanosoma</taxon>
        <taxon>Schizotrypanum</taxon>
    </lineage>
</organism>